<dbReference type="Proteomes" id="UP001500433">
    <property type="component" value="Unassembled WGS sequence"/>
</dbReference>
<reference evidence="2" key="1">
    <citation type="journal article" date="2019" name="Int. J. Syst. Evol. Microbiol.">
        <title>The Global Catalogue of Microorganisms (GCM) 10K type strain sequencing project: providing services to taxonomists for standard genome sequencing and annotation.</title>
        <authorList>
            <consortium name="The Broad Institute Genomics Platform"/>
            <consortium name="The Broad Institute Genome Sequencing Center for Infectious Disease"/>
            <person name="Wu L."/>
            <person name="Ma J."/>
        </authorList>
    </citation>
    <scope>NUCLEOTIDE SEQUENCE [LARGE SCALE GENOMIC DNA]</scope>
    <source>
        <strain evidence="2">JCM 18274</strain>
    </source>
</reference>
<comment type="caution">
    <text evidence="1">The sequence shown here is derived from an EMBL/GenBank/DDBJ whole genome shotgun (WGS) entry which is preliminary data.</text>
</comment>
<evidence type="ECO:0000313" key="2">
    <source>
        <dbReference type="Proteomes" id="UP001500433"/>
    </source>
</evidence>
<evidence type="ECO:0008006" key="3">
    <source>
        <dbReference type="Google" id="ProtNLM"/>
    </source>
</evidence>
<dbReference type="PROSITE" id="PS51257">
    <property type="entry name" value="PROKAR_LIPOPROTEIN"/>
    <property type="match status" value="1"/>
</dbReference>
<dbReference type="EMBL" id="BAABJH010000001">
    <property type="protein sequence ID" value="GAA4888306.1"/>
    <property type="molecule type" value="Genomic_DNA"/>
</dbReference>
<sequence>MKKIRYIIMYFFVLMSCSEDNDDMLQTLATYIEGNTFETGAVIACAASDKNSGDILTFYYLEEGATDIRYYETNNDQVDSNIFLNYTRVLQNSTPFFNGYLGMFTQSSANEKWIIITFKLDGEIKISNPIRTKQFYKPTVWNDEVAINQQAPGMPNFVWIDNPVGDNAIYFQVVSDENNNLLSGTYTFENQFQYYNTNNVVLNITTEAPPNLILNENYNFTLMDVSKDNWVNWVIQKLFISE</sequence>
<accession>A0ABP9EY53</accession>
<keyword evidence="2" id="KW-1185">Reference proteome</keyword>
<name>A0ABP9EY53_9FLAO</name>
<proteinExistence type="predicted"/>
<dbReference type="RefSeq" id="WP_345272959.1">
    <property type="nucleotide sequence ID" value="NZ_BAABJH010000001.1"/>
</dbReference>
<protein>
    <recommendedName>
        <fullName evidence="3">Lipoprotein</fullName>
    </recommendedName>
</protein>
<evidence type="ECO:0000313" key="1">
    <source>
        <dbReference type="EMBL" id="GAA4888306.1"/>
    </source>
</evidence>
<organism evidence="1 2">
    <name type="scientific">Flaviramulus aquimarinus</name>
    <dbReference type="NCBI Taxonomy" id="1170456"/>
    <lineage>
        <taxon>Bacteria</taxon>
        <taxon>Pseudomonadati</taxon>
        <taxon>Bacteroidota</taxon>
        <taxon>Flavobacteriia</taxon>
        <taxon>Flavobacteriales</taxon>
        <taxon>Flavobacteriaceae</taxon>
        <taxon>Flaviramulus</taxon>
    </lineage>
</organism>
<gene>
    <name evidence="1" type="ORF">GCM10023311_10240</name>
</gene>